<protein>
    <submittedName>
        <fullName evidence="1">Uncharacterized protein</fullName>
    </submittedName>
</protein>
<gene>
    <name evidence="1" type="ORF">N8E88_04840</name>
</gene>
<name>A0ACD4CX89_9HYPH</name>
<evidence type="ECO:0000313" key="2">
    <source>
        <dbReference type="Proteomes" id="UP001061991"/>
    </source>
</evidence>
<organism evidence="1 2">
    <name type="scientific">Phyllobacterium zundukense</name>
    <dbReference type="NCBI Taxonomy" id="1867719"/>
    <lineage>
        <taxon>Bacteria</taxon>
        <taxon>Pseudomonadati</taxon>
        <taxon>Pseudomonadota</taxon>
        <taxon>Alphaproteobacteria</taxon>
        <taxon>Hyphomicrobiales</taxon>
        <taxon>Phyllobacteriaceae</taxon>
        <taxon>Phyllobacterium</taxon>
    </lineage>
</organism>
<sequence>MSETPLVLGDADANWQALADFVQQFRIKLGHQLLCSFVADVSFRSDRNVDERTCVYIDFHAGAVSPVRLETSPNSFFPSIVIVHSIAIAASVSDATMVKPTTLIIGG</sequence>
<keyword evidence="2" id="KW-1185">Reference proteome</keyword>
<keyword evidence="1" id="KW-0614">Plasmid</keyword>
<dbReference type="EMBL" id="CP104971">
    <property type="protein sequence ID" value="UXN58154.1"/>
    <property type="molecule type" value="Genomic_DNA"/>
</dbReference>
<proteinExistence type="predicted"/>
<dbReference type="Proteomes" id="UP001061991">
    <property type="component" value="Plasmid p_unnamed2"/>
</dbReference>
<evidence type="ECO:0000313" key="1">
    <source>
        <dbReference type="EMBL" id="UXN58154.1"/>
    </source>
</evidence>
<geneLocation type="plasmid" evidence="1 2">
    <name>p_unnamed2</name>
</geneLocation>
<accession>A0ACD4CX89</accession>
<reference evidence="1" key="1">
    <citation type="submission" date="2022-09" db="EMBL/GenBank/DDBJ databases">
        <title>Interaction between co-microsymbionts with complementary sets of symbiotic genes in legume-rhizobium systems.</title>
        <authorList>
            <person name="Safronova V."/>
            <person name="Sazanova A."/>
            <person name="Afonin A."/>
            <person name="Chirak E."/>
        </authorList>
    </citation>
    <scope>NUCLEOTIDE SEQUENCE</scope>
    <source>
        <strain evidence="1">A18/3m</strain>
    </source>
</reference>